<evidence type="ECO:0000313" key="5">
    <source>
        <dbReference type="Proteomes" id="UP001178662"/>
    </source>
</evidence>
<dbReference type="Pfam" id="PF22725">
    <property type="entry name" value="GFO_IDH_MocA_C3"/>
    <property type="match status" value="1"/>
</dbReference>
<evidence type="ECO:0000313" key="4">
    <source>
        <dbReference type="EMBL" id="WEK56298.1"/>
    </source>
</evidence>
<evidence type="ECO:0000256" key="1">
    <source>
        <dbReference type="ARBA" id="ARBA00023002"/>
    </source>
</evidence>
<dbReference type="Proteomes" id="UP001178662">
    <property type="component" value="Chromosome"/>
</dbReference>
<sequence length="351" mass="39037">MGVIGVGGMARYHIEQLNKVNGVSITALCDVNTTALNEVGGQLNVPESKRYQSIHNLIEDSEVDGILSVTPNDSHATIIKACIVAQKPLFAEKPMTRTLAEAAEVLELYKQQPIPFLINFSYRNGPAFQYARALVNEGKIGRINHLFVQYLQDWGATIKNTPLLWRFDEPITGTGTLGDLGSHMFDLAEYITGTQITDISAMLQTIVPERTDLLTGELMPVRVDDFACMNVKFNDGKVGVFQTSRNALGSQNQHELSLYGETGTLHISTLNDRELVWIYPNEDGNGTVTEKLDVPMEQGLNPWQEFADRIRGEKKPNSQFATLADGYRNQQLLEAVVQSHNRRAMISVDEI</sequence>
<dbReference type="InterPro" id="IPR036291">
    <property type="entry name" value="NAD(P)-bd_dom_sf"/>
</dbReference>
<accession>A0AA95F3Q1</accession>
<dbReference type="Gene3D" id="3.30.360.10">
    <property type="entry name" value="Dihydrodipicolinate Reductase, domain 2"/>
    <property type="match status" value="1"/>
</dbReference>
<dbReference type="GO" id="GO:0016491">
    <property type="term" value="F:oxidoreductase activity"/>
    <property type="evidence" value="ECO:0007669"/>
    <property type="project" value="UniProtKB-KW"/>
</dbReference>
<dbReference type="InterPro" id="IPR055170">
    <property type="entry name" value="GFO_IDH_MocA-like_dom"/>
</dbReference>
<feature type="domain" description="GFO/IDH/MocA-like oxidoreductase" evidence="3">
    <location>
        <begin position="128"/>
        <end position="265"/>
    </location>
</feature>
<evidence type="ECO:0000259" key="3">
    <source>
        <dbReference type="Pfam" id="PF22725"/>
    </source>
</evidence>
<keyword evidence="1" id="KW-0560">Oxidoreductase</keyword>
<dbReference type="GO" id="GO:0000166">
    <property type="term" value="F:nucleotide binding"/>
    <property type="evidence" value="ECO:0007669"/>
    <property type="project" value="InterPro"/>
</dbReference>
<name>A0AA95F3Q1_9BACL</name>
<dbReference type="InterPro" id="IPR000683">
    <property type="entry name" value="Gfo/Idh/MocA-like_OxRdtase_N"/>
</dbReference>
<dbReference type="InterPro" id="IPR050463">
    <property type="entry name" value="Gfo/Idh/MocA_oxidrdct_glycsds"/>
</dbReference>
<protein>
    <submittedName>
        <fullName evidence="4">Gfo/Idh/MocA family oxidoreductase</fullName>
    </submittedName>
</protein>
<dbReference type="PANTHER" id="PTHR43818:SF11">
    <property type="entry name" value="BCDNA.GH03377"/>
    <property type="match status" value="1"/>
</dbReference>
<evidence type="ECO:0000259" key="2">
    <source>
        <dbReference type="Pfam" id="PF01408"/>
    </source>
</evidence>
<dbReference type="Gene3D" id="3.40.50.720">
    <property type="entry name" value="NAD(P)-binding Rossmann-like Domain"/>
    <property type="match status" value="1"/>
</dbReference>
<feature type="domain" description="Gfo/Idh/MocA-like oxidoreductase N-terminal" evidence="2">
    <location>
        <begin position="2"/>
        <end position="113"/>
    </location>
</feature>
<gene>
    <name evidence="4" type="ORF">P0Y55_05290</name>
</gene>
<dbReference type="EMBL" id="CP119317">
    <property type="protein sequence ID" value="WEK56298.1"/>
    <property type="molecule type" value="Genomic_DNA"/>
</dbReference>
<proteinExistence type="predicted"/>
<keyword evidence="5" id="KW-1185">Reference proteome</keyword>
<reference evidence="4" key="1">
    <citation type="submission" date="2023-03" db="EMBL/GenBank/DDBJ databases">
        <title>Andean soil-derived lignocellulolytic bacterial consortium as a source of novel taxa and putative plastic-active enzymes.</title>
        <authorList>
            <person name="Diaz-Garcia L."/>
            <person name="Chuvochina M."/>
            <person name="Feuerriegel G."/>
            <person name="Bunk B."/>
            <person name="Sproer C."/>
            <person name="Streit W.R."/>
            <person name="Rodriguez L.M."/>
            <person name="Overmann J."/>
            <person name="Jimenez D.J."/>
        </authorList>
    </citation>
    <scope>NUCLEOTIDE SEQUENCE</scope>
    <source>
        <strain evidence="4">MAG 2441</strain>
    </source>
</reference>
<dbReference type="SUPFAM" id="SSF55347">
    <property type="entry name" value="Glyceraldehyde-3-phosphate dehydrogenase-like, C-terminal domain"/>
    <property type="match status" value="1"/>
</dbReference>
<dbReference type="Pfam" id="PF01408">
    <property type="entry name" value="GFO_IDH_MocA"/>
    <property type="match status" value="1"/>
</dbReference>
<organism evidence="4 5">
    <name type="scientific">Candidatus Cohnella colombiensis</name>
    <dbReference type="NCBI Taxonomy" id="3121368"/>
    <lineage>
        <taxon>Bacteria</taxon>
        <taxon>Bacillati</taxon>
        <taxon>Bacillota</taxon>
        <taxon>Bacilli</taxon>
        <taxon>Bacillales</taxon>
        <taxon>Paenibacillaceae</taxon>
        <taxon>Cohnella</taxon>
    </lineage>
</organism>
<dbReference type="SUPFAM" id="SSF51735">
    <property type="entry name" value="NAD(P)-binding Rossmann-fold domains"/>
    <property type="match status" value="1"/>
</dbReference>
<dbReference type="AlphaFoldDB" id="A0AA95F3Q1"/>
<dbReference type="PANTHER" id="PTHR43818">
    <property type="entry name" value="BCDNA.GH03377"/>
    <property type="match status" value="1"/>
</dbReference>